<evidence type="ECO:0000313" key="3">
    <source>
        <dbReference type="EMBL" id="QFQ13759.1"/>
    </source>
</evidence>
<gene>
    <name evidence="3" type="ORF">C7Y71_007620</name>
</gene>
<protein>
    <submittedName>
        <fullName evidence="3">DedA family protein</fullName>
    </submittedName>
</protein>
<dbReference type="PANTHER" id="PTHR42709:SF4">
    <property type="entry name" value="INNER MEMBRANE PROTEIN YQAA"/>
    <property type="match status" value="1"/>
</dbReference>
<dbReference type="InterPro" id="IPR032816">
    <property type="entry name" value="VTT_dom"/>
</dbReference>
<dbReference type="OrthoDB" id="9814483at2"/>
<sequence length="135" mass="14597">MFVAALLAGSVAPFASEVVMVGLHQCGVSATELFIWGSLGNTLGAVFNYWVGTLGNPKWIGRLLHIKPEKMEHGIEIVQKHGAWSGLLAWIPLLGSVITVSLGLMRVNLWRCIAAFAAGKMARYLVVLFLSDMMG</sequence>
<keyword evidence="1" id="KW-0472">Membrane</keyword>
<keyword evidence="1" id="KW-0812">Transmembrane</keyword>
<evidence type="ECO:0000259" key="2">
    <source>
        <dbReference type="Pfam" id="PF09335"/>
    </source>
</evidence>
<dbReference type="KEGG" id="alq:C7Y71_007620"/>
<dbReference type="AlphaFoldDB" id="A0A5P8E9U2"/>
<dbReference type="EMBL" id="CP033459">
    <property type="protein sequence ID" value="QFQ13759.1"/>
    <property type="molecule type" value="Genomic_DNA"/>
</dbReference>
<keyword evidence="4" id="KW-1185">Reference proteome</keyword>
<dbReference type="Pfam" id="PF09335">
    <property type="entry name" value="VTT_dom"/>
    <property type="match status" value="1"/>
</dbReference>
<reference evidence="3 4" key="1">
    <citation type="submission" date="2018-11" db="EMBL/GenBank/DDBJ databases">
        <authorList>
            <person name="Na S.W."/>
            <person name="Baik M."/>
        </authorList>
    </citation>
    <scope>NUCLEOTIDE SEQUENCE [LARGE SCALE GENOMIC DNA]</scope>
    <source>
        <strain evidence="3 4">E39</strain>
    </source>
</reference>
<dbReference type="Proteomes" id="UP000249375">
    <property type="component" value="Chromosome"/>
</dbReference>
<evidence type="ECO:0000313" key="4">
    <source>
        <dbReference type="Proteomes" id="UP000249375"/>
    </source>
</evidence>
<organism evidence="3 4">
    <name type="scientific">Pseudoprevotella muciniphila</name>
    <dbReference type="NCBI Taxonomy" id="2133944"/>
    <lineage>
        <taxon>Bacteria</taxon>
        <taxon>Pseudomonadati</taxon>
        <taxon>Bacteroidota</taxon>
        <taxon>Bacteroidia</taxon>
        <taxon>Bacteroidales</taxon>
        <taxon>Prevotellaceae</taxon>
        <taxon>Pseudoprevotella</taxon>
    </lineage>
</organism>
<keyword evidence="1" id="KW-1133">Transmembrane helix</keyword>
<proteinExistence type="predicted"/>
<name>A0A5P8E9U2_9BACT</name>
<dbReference type="PANTHER" id="PTHR42709">
    <property type="entry name" value="ALKALINE PHOSPHATASE LIKE PROTEIN"/>
    <property type="match status" value="1"/>
</dbReference>
<evidence type="ECO:0000256" key="1">
    <source>
        <dbReference type="SAM" id="Phobius"/>
    </source>
</evidence>
<dbReference type="InterPro" id="IPR051311">
    <property type="entry name" value="DedA_domain"/>
</dbReference>
<accession>A0A5P8E9U2</accession>
<feature type="domain" description="VTT" evidence="2">
    <location>
        <begin position="30"/>
        <end position="132"/>
    </location>
</feature>
<feature type="transmembrane region" description="Helical" evidence="1">
    <location>
        <begin position="87"/>
        <end position="105"/>
    </location>
</feature>